<sequence length="262" mass="25451">MSEHRDRPASPPPGGPVTPDTARKDAVRVLAELHAGALTPEAAAEVRARLDPAALAVLGALDTTVADLAVLGAEPVAVPLPPDVSARLDAALAGLRPSTAVPEPLAREPRPTPVTDLATARRARAGRGRAVGAGVLAAAAAAVAVVVLGGLVGGPAATPGTAVAVPLDLGDGALGTTVLASLGTTDLGPLRDPTVLAGCLAANGVPAGAPVLGSSQVLLRGEPGTLLLLTSGTAGVFTALVVGPTCSAGDPALLVRQQIGAR</sequence>
<evidence type="ECO:0000256" key="2">
    <source>
        <dbReference type="SAM" id="Phobius"/>
    </source>
</evidence>
<dbReference type="RefSeq" id="WP_265382799.1">
    <property type="nucleotide sequence ID" value="NZ_CP110615.1"/>
</dbReference>
<feature type="transmembrane region" description="Helical" evidence="2">
    <location>
        <begin position="130"/>
        <end position="152"/>
    </location>
</feature>
<keyword evidence="2" id="KW-0472">Membrane</keyword>
<keyword evidence="2" id="KW-1133">Transmembrane helix</keyword>
<reference evidence="3" key="1">
    <citation type="submission" date="2022-10" db="EMBL/GenBank/DDBJ databases">
        <title>Rhodococcus sp.75.</title>
        <authorList>
            <person name="Sun M."/>
        </authorList>
    </citation>
    <scope>NUCLEOTIDE SEQUENCE</scope>
    <source>
        <strain evidence="3">75</strain>
    </source>
</reference>
<keyword evidence="4" id="KW-1185">Reference proteome</keyword>
<dbReference type="Proteomes" id="UP001164965">
    <property type="component" value="Chromosome"/>
</dbReference>
<feature type="region of interest" description="Disordered" evidence="1">
    <location>
        <begin position="1"/>
        <end position="24"/>
    </location>
</feature>
<evidence type="ECO:0008006" key="5">
    <source>
        <dbReference type="Google" id="ProtNLM"/>
    </source>
</evidence>
<keyword evidence="2" id="KW-0812">Transmembrane</keyword>
<evidence type="ECO:0000313" key="3">
    <source>
        <dbReference type="EMBL" id="UZJ24693.1"/>
    </source>
</evidence>
<name>A0ABY6NZH7_9NOCA</name>
<proteinExistence type="predicted"/>
<evidence type="ECO:0000256" key="1">
    <source>
        <dbReference type="SAM" id="MobiDB-lite"/>
    </source>
</evidence>
<evidence type="ECO:0000313" key="4">
    <source>
        <dbReference type="Proteomes" id="UP001164965"/>
    </source>
</evidence>
<accession>A0ABY6NZH7</accession>
<gene>
    <name evidence="3" type="ORF">RHODO2019_16510</name>
</gene>
<organism evidence="3 4">
    <name type="scientific">Rhodococcus antarcticus</name>
    <dbReference type="NCBI Taxonomy" id="2987751"/>
    <lineage>
        <taxon>Bacteria</taxon>
        <taxon>Bacillati</taxon>
        <taxon>Actinomycetota</taxon>
        <taxon>Actinomycetes</taxon>
        <taxon>Mycobacteriales</taxon>
        <taxon>Nocardiaceae</taxon>
        <taxon>Rhodococcus</taxon>
    </lineage>
</organism>
<dbReference type="EMBL" id="CP110615">
    <property type="protein sequence ID" value="UZJ24693.1"/>
    <property type="molecule type" value="Genomic_DNA"/>
</dbReference>
<protein>
    <recommendedName>
        <fullName evidence="5">Anti-sigma-M factor RsmA</fullName>
    </recommendedName>
</protein>